<organism evidence="2 3">
    <name type="scientific">Exophiala xenobiotica</name>
    <dbReference type="NCBI Taxonomy" id="348802"/>
    <lineage>
        <taxon>Eukaryota</taxon>
        <taxon>Fungi</taxon>
        <taxon>Dikarya</taxon>
        <taxon>Ascomycota</taxon>
        <taxon>Pezizomycotina</taxon>
        <taxon>Eurotiomycetes</taxon>
        <taxon>Chaetothyriomycetidae</taxon>
        <taxon>Chaetothyriales</taxon>
        <taxon>Herpotrichiellaceae</taxon>
        <taxon>Exophiala</taxon>
    </lineage>
</organism>
<gene>
    <name evidence="2" type="ORF">PV05_02313</name>
</gene>
<dbReference type="STRING" id="348802.A0A0D2D5Y1"/>
<keyword evidence="1" id="KW-0472">Membrane</keyword>
<dbReference type="EMBL" id="KN847318">
    <property type="protein sequence ID" value="KIW57752.1"/>
    <property type="molecule type" value="Genomic_DNA"/>
</dbReference>
<proteinExistence type="predicted"/>
<protein>
    <submittedName>
        <fullName evidence="2">Uncharacterized protein</fullName>
    </submittedName>
</protein>
<dbReference type="GeneID" id="25324221"/>
<dbReference type="HOGENOM" id="CLU_152075_1_0_1"/>
<keyword evidence="3" id="KW-1185">Reference proteome</keyword>
<name>A0A0D2D5Y1_9EURO</name>
<reference evidence="2 3" key="1">
    <citation type="submission" date="2015-01" db="EMBL/GenBank/DDBJ databases">
        <title>The Genome Sequence of Exophiala xenobiotica CBS118157.</title>
        <authorList>
            <consortium name="The Broad Institute Genomics Platform"/>
            <person name="Cuomo C."/>
            <person name="de Hoog S."/>
            <person name="Gorbushina A."/>
            <person name="Stielow B."/>
            <person name="Teixiera M."/>
            <person name="Abouelleil A."/>
            <person name="Chapman S.B."/>
            <person name="Priest M."/>
            <person name="Young S.K."/>
            <person name="Wortman J."/>
            <person name="Nusbaum C."/>
            <person name="Birren B."/>
        </authorList>
    </citation>
    <scope>NUCLEOTIDE SEQUENCE [LARGE SCALE GENOMIC DNA]</scope>
    <source>
        <strain evidence="2 3">CBS 118157</strain>
    </source>
</reference>
<feature type="transmembrane region" description="Helical" evidence="1">
    <location>
        <begin position="12"/>
        <end position="30"/>
    </location>
</feature>
<sequence length="95" mass="10219">MSDIAKGVGNLFAAVVDIIKGIFATVFNLFQTAINTVIGLFKNVFNLAEGVVGFIIGNIFIIGTLCAVYFGYQLYQQRQGKNPAPISRAATKKTS</sequence>
<evidence type="ECO:0000313" key="3">
    <source>
        <dbReference type="Proteomes" id="UP000054342"/>
    </source>
</evidence>
<evidence type="ECO:0000313" key="2">
    <source>
        <dbReference type="EMBL" id="KIW57752.1"/>
    </source>
</evidence>
<accession>A0A0D2D5Y1</accession>
<keyword evidence="1" id="KW-0812">Transmembrane</keyword>
<feature type="transmembrane region" description="Helical" evidence="1">
    <location>
        <begin position="50"/>
        <end position="72"/>
    </location>
</feature>
<keyword evidence="1" id="KW-1133">Transmembrane helix</keyword>
<dbReference type="Proteomes" id="UP000054342">
    <property type="component" value="Unassembled WGS sequence"/>
</dbReference>
<dbReference type="AlphaFoldDB" id="A0A0D2D5Y1"/>
<dbReference type="RefSeq" id="XP_013318336.1">
    <property type="nucleotide sequence ID" value="XM_013462882.1"/>
</dbReference>
<evidence type="ECO:0000256" key="1">
    <source>
        <dbReference type="SAM" id="Phobius"/>
    </source>
</evidence>
<dbReference type="OrthoDB" id="2561686at2759"/>